<dbReference type="Proteomes" id="UP001148737">
    <property type="component" value="Unassembled WGS sequence"/>
</dbReference>
<evidence type="ECO:0000313" key="1">
    <source>
        <dbReference type="EMBL" id="KAJ3493538.1"/>
    </source>
</evidence>
<gene>
    <name evidence="1" type="ORF">NLG97_g4667</name>
</gene>
<comment type="caution">
    <text evidence="1">The sequence shown here is derived from an EMBL/GenBank/DDBJ whole genome shotgun (WGS) entry which is preliminary data.</text>
</comment>
<proteinExistence type="predicted"/>
<evidence type="ECO:0000313" key="2">
    <source>
        <dbReference type="Proteomes" id="UP001148737"/>
    </source>
</evidence>
<protein>
    <submittedName>
        <fullName evidence="1">Uncharacterized protein</fullName>
    </submittedName>
</protein>
<reference evidence="1" key="1">
    <citation type="submission" date="2022-07" db="EMBL/GenBank/DDBJ databases">
        <title>Genome Sequence of Lecanicillium saksenae.</title>
        <authorList>
            <person name="Buettner E."/>
        </authorList>
    </citation>
    <scope>NUCLEOTIDE SEQUENCE</scope>
    <source>
        <strain evidence="1">VT-O1</strain>
    </source>
</reference>
<organism evidence="1 2">
    <name type="scientific">Lecanicillium saksenae</name>
    <dbReference type="NCBI Taxonomy" id="468837"/>
    <lineage>
        <taxon>Eukaryota</taxon>
        <taxon>Fungi</taxon>
        <taxon>Dikarya</taxon>
        <taxon>Ascomycota</taxon>
        <taxon>Pezizomycotina</taxon>
        <taxon>Sordariomycetes</taxon>
        <taxon>Hypocreomycetidae</taxon>
        <taxon>Hypocreales</taxon>
        <taxon>Cordycipitaceae</taxon>
        <taxon>Lecanicillium</taxon>
    </lineage>
</organism>
<keyword evidence="2" id="KW-1185">Reference proteome</keyword>
<sequence length="569" mass="63440">MLRRPRQDDTSNAHRLGPTINANASTFFPRFQWRHLVAHAAIMARLASAYITPAVKAGGETTARSITGNVPSPKDVVAAQGYKTKEEAKGRTRKFHYRVRTGCRTCRSRHIKCDETLPSCKRCTIASRECVCGGLTFAPAPGNALIVPETPAKGLPSPDWHVKESVHYLFRRRPFAMEMLLHRLQCLFNYNRVMPRYGGLPTLSELWARLFHYVGVLLAKLNKCLATGDDIQFPIEYILKLMHVELSLDIPTWRAHAEGFGAVIRRMPRHDPAVIGRVPRYDPAMAKYWAKYAYVSQYPLVVSSICNATSPAHDQIRRMANWSDEDISLAYGTTDFHAFPCPTAVFTAMIRITHLRTLVAAAEPMGDGHGAGRANPYNWNEGYKTEDEKVFPLATRLYKTTVALYAVLSLPMQLAGLFPFPNDEIDAVPSRDKAAPSSTTGKRELNDAVATSSHRGDELDLRHFALESSPDLPARVRYTSRVVRLFRRALVELPLSGGLMFPAAVLGVALQGNGFKKEQDIVLEHVAYLRGWPASENGAAALHDKMTKFWASGKAGWEACFYEPTNVMT</sequence>
<name>A0ACC1QX83_9HYPO</name>
<accession>A0ACC1QX83</accession>
<dbReference type="EMBL" id="JANAKD010000477">
    <property type="protein sequence ID" value="KAJ3493538.1"/>
    <property type="molecule type" value="Genomic_DNA"/>
</dbReference>